<dbReference type="GO" id="GO:1990528">
    <property type="term" value="C:Rvs161p-Rvs167p complex"/>
    <property type="evidence" value="ECO:0007669"/>
    <property type="project" value="TreeGrafter"/>
</dbReference>
<dbReference type="Pfam" id="PF00018">
    <property type="entry name" value="SH3_1"/>
    <property type="match status" value="1"/>
</dbReference>
<dbReference type="SMART" id="SM00721">
    <property type="entry name" value="BAR"/>
    <property type="match status" value="1"/>
</dbReference>
<evidence type="ECO:0000256" key="1">
    <source>
        <dbReference type="ARBA" id="ARBA00004370"/>
    </source>
</evidence>
<gene>
    <name evidence="12" type="ORF">HK100_010358</name>
</gene>
<keyword evidence="4 9" id="KW-0812">Transmembrane</keyword>
<comment type="caution">
    <text evidence="12">The sequence shown here is derived from an EMBL/GenBank/DDBJ whole genome shotgun (WGS) entry which is preliminary data.</text>
</comment>
<dbReference type="GO" id="GO:0016740">
    <property type="term" value="F:transferase activity"/>
    <property type="evidence" value="ECO:0007669"/>
    <property type="project" value="UniProtKB-KW"/>
</dbReference>
<evidence type="ECO:0000256" key="3">
    <source>
        <dbReference type="ARBA" id="ARBA00022679"/>
    </source>
</evidence>
<dbReference type="Gene3D" id="2.30.30.40">
    <property type="entry name" value="SH3 Domains"/>
    <property type="match status" value="1"/>
</dbReference>
<evidence type="ECO:0000256" key="8">
    <source>
        <dbReference type="PROSITE-ProRule" id="PRU00192"/>
    </source>
</evidence>
<dbReference type="Pfam" id="PF12796">
    <property type="entry name" value="Ank_2"/>
    <property type="match status" value="2"/>
</dbReference>
<dbReference type="PROSITE" id="PS50088">
    <property type="entry name" value="ANK_REPEAT"/>
    <property type="match status" value="1"/>
</dbReference>
<dbReference type="GO" id="GO:0008289">
    <property type="term" value="F:lipid binding"/>
    <property type="evidence" value="ECO:0007669"/>
    <property type="project" value="TreeGrafter"/>
</dbReference>
<evidence type="ECO:0000259" key="10">
    <source>
        <dbReference type="PROSITE" id="PS50002"/>
    </source>
</evidence>
<dbReference type="PRINTS" id="PR00452">
    <property type="entry name" value="SH3DOMAIN"/>
</dbReference>
<evidence type="ECO:0000256" key="7">
    <source>
        <dbReference type="PROSITE-ProRule" id="PRU00023"/>
    </source>
</evidence>
<dbReference type="GO" id="GO:0043332">
    <property type="term" value="C:mating projection tip"/>
    <property type="evidence" value="ECO:0007669"/>
    <property type="project" value="TreeGrafter"/>
</dbReference>
<evidence type="ECO:0000256" key="5">
    <source>
        <dbReference type="ARBA" id="ARBA00022989"/>
    </source>
</evidence>
<feature type="domain" description="BAR" evidence="11">
    <location>
        <begin position="1207"/>
        <end position="1477"/>
    </location>
</feature>
<dbReference type="FunFam" id="2.30.30.40:FF:000100">
    <property type="entry name" value="SH3 domain-containing YSC84-like protein 1"/>
    <property type="match status" value="1"/>
</dbReference>
<dbReference type="Gene3D" id="3.40.50.1220">
    <property type="entry name" value="TPP-binding domain"/>
    <property type="match status" value="1"/>
</dbReference>
<dbReference type="InterPro" id="IPR004148">
    <property type="entry name" value="BAR_dom"/>
</dbReference>
<evidence type="ECO:0000256" key="2">
    <source>
        <dbReference type="ARBA" id="ARBA00022443"/>
    </source>
</evidence>
<keyword evidence="13" id="KW-1185">Reference proteome</keyword>
<dbReference type="PROSITE" id="PS51021">
    <property type="entry name" value="BAR"/>
    <property type="match status" value="1"/>
</dbReference>
<dbReference type="GO" id="GO:0006897">
    <property type="term" value="P:endocytosis"/>
    <property type="evidence" value="ECO:0007669"/>
    <property type="project" value="InterPro"/>
</dbReference>
<dbReference type="InterPro" id="IPR002110">
    <property type="entry name" value="Ankyrin_rpt"/>
</dbReference>
<keyword evidence="7" id="KW-0040">ANK repeat</keyword>
<dbReference type="GO" id="GO:0015629">
    <property type="term" value="C:actin cytoskeleton"/>
    <property type="evidence" value="ECO:0007669"/>
    <property type="project" value="TreeGrafter"/>
</dbReference>
<keyword evidence="5 9" id="KW-1133">Transmembrane helix</keyword>
<dbReference type="Pfam" id="PF03114">
    <property type="entry name" value="BAR"/>
    <property type="match status" value="1"/>
</dbReference>
<dbReference type="PANTHER" id="PTHR47174:SF1">
    <property type="entry name" value="REDUCED VIABILITY UPON STARVATION PROTEIN 167"/>
    <property type="match status" value="1"/>
</dbReference>
<dbReference type="SUPFAM" id="SSF48403">
    <property type="entry name" value="Ankyrin repeat"/>
    <property type="match status" value="2"/>
</dbReference>
<evidence type="ECO:0000313" key="13">
    <source>
        <dbReference type="Proteomes" id="UP001211907"/>
    </source>
</evidence>
<reference evidence="12" key="1">
    <citation type="submission" date="2020-05" db="EMBL/GenBank/DDBJ databases">
        <title>Phylogenomic resolution of chytrid fungi.</title>
        <authorList>
            <person name="Stajich J.E."/>
            <person name="Amses K."/>
            <person name="Simmons R."/>
            <person name="Seto K."/>
            <person name="Myers J."/>
            <person name="Bonds A."/>
            <person name="Quandt C.A."/>
            <person name="Barry K."/>
            <person name="Liu P."/>
            <person name="Grigoriev I."/>
            <person name="Longcore J.E."/>
            <person name="James T.Y."/>
        </authorList>
    </citation>
    <scope>NUCLEOTIDE SEQUENCE</scope>
    <source>
        <strain evidence="12">JEL0513</strain>
    </source>
</reference>
<dbReference type="SUPFAM" id="SSF103657">
    <property type="entry name" value="BAR/IMD domain-like"/>
    <property type="match status" value="1"/>
</dbReference>
<comment type="subcellular location">
    <subcellularLocation>
        <location evidence="1">Membrane</location>
    </subcellularLocation>
</comment>
<dbReference type="InterPro" id="IPR001452">
    <property type="entry name" value="SH3_domain"/>
</dbReference>
<dbReference type="Proteomes" id="UP001211907">
    <property type="component" value="Unassembled WGS sequence"/>
</dbReference>
<dbReference type="SUPFAM" id="SSF50044">
    <property type="entry name" value="SH3-domain"/>
    <property type="match status" value="1"/>
</dbReference>
<evidence type="ECO:0000256" key="4">
    <source>
        <dbReference type="ARBA" id="ARBA00022692"/>
    </source>
</evidence>
<feature type="domain" description="SH3" evidence="10">
    <location>
        <begin position="1558"/>
        <end position="1619"/>
    </location>
</feature>
<protein>
    <recommendedName>
        <fullName evidence="14">BAR-domain-containing protein</fullName>
    </recommendedName>
</protein>
<dbReference type="InterPro" id="IPR027267">
    <property type="entry name" value="AH/BAR_dom_sf"/>
</dbReference>
<dbReference type="GO" id="GO:0016020">
    <property type="term" value="C:membrane"/>
    <property type="evidence" value="ECO:0007669"/>
    <property type="project" value="UniProtKB-SubCell"/>
</dbReference>
<evidence type="ECO:0000313" key="12">
    <source>
        <dbReference type="EMBL" id="KAJ3126232.1"/>
    </source>
</evidence>
<keyword evidence="2 8" id="KW-0728">SH3 domain</keyword>
<organism evidence="12 13">
    <name type="scientific">Physocladia obscura</name>
    <dbReference type="NCBI Taxonomy" id="109957"/>
    <lineage>
        <taxon>Eukaryota</taxon>
        <taxon>Fungi</taxon>
        <taxon>Fungi incertae sedis</taxon>
        <taxon>Chytridiomycota</taxon>
        <taxon>Chytridiomycota incertae sedis</taxon>
        <taxon>Chytridiomycetes</taxon>
        <taxon>Chytridiales</taxon>
        <taxon>Chytriomycetaceae</taxon>
        <taxon>Physocladia</taxon>
    </lineage>
</organism>
<proteinExistence type="predicted"/>
<keyword evidence="6 9" id="KW-0472">Membrane</keyword>
<dbReference type="InterPro" id="IPR026591">
    <property type="entry name" value="Sirtuin_cat_small_dom_sf"/>
</dbReference>
<dbReference type="EMBL" id="JADGJH010000569">
    <property type="protein sequence ID" value="KAJ3126232.1"/>
    <property type="molecule type" value="Genomic_DNA"/>
</dbReference>
<sequence>MPGMGPCADYVNMCSPKDSRVQQCKTLSAIPYLPTTKVAKSLVASICNEMWMDGCEKCFAVSPPPSSLSTNNNGGTIFTVKSCDYLAVYSGLCLAMPDMTQCTQFTQLCTASPLLPLCPSSNQTPQQPAMQMYFHFGIAEYILFKNAVPRTLTSYVFACAMVFLAAVLYEGLLSWQRRYERAASERILRLGASYNATANSADGESAVALLLPSHNSKYLDLARTRVSIERAAFRFVGCALGYAVMLIAMTFNSKMMALGVAAICVAAASLTFRQQRSGAAPERVLSDSDQQDIRRRLFAMLTGNRLEFNIDAFEALFLKVNRRFKVIAKTSTSASALPIVHGSRNNVRAENNKGIQLQIRDIDSAENETLYMAACLASNETAARMLESYATGFAGLGLFTATDASGATVLHRLVRSGNTTMMRLVLGDTLRALALASVRNTTTLQTPLMVAAALQSVNAIRLLLKRHADPAAVDRNAKDALMCCINYNNSDTAALIMLESSAVSVFNVDIQNKSALFYAINANFVSVVIAIVEKTRQNLLERSLSTNLSKKRHANYASTHSLKSLASTTSLSSTIVTVRDRDSHTLTEILNLFADSFVLTTNANVQSNNGPIDNGIQVFERVTPLLVAARLGFINIFNVLLDANSDTRLISFPTGNTILHHAVLSGNFEIVRLICEKISNDLIGTPNTLYGDTPFHLAAYLHSHEIISYFLSRTTLPVENHQNDFSQYPIHTAVLAAHAITASVTPNSANTSGLSSLLFSKYVLNSSHSFNLDNFLETVKVLIKTGSCEEALRTGDSFGRTPLDWFHQYLIIGRVTENVNTCNVILKMLEFDGNRRFSLDSANFSSLVSTEQQIFDAQNVAADVFRNLRVPQDDRRKPLMGDVSVEGFVQALRTRLNAKRKEEDGDGIVVVIGERAYSHNFQREKFQYGAKLVEISKAESDILAFYQSIHQTYSRLATEKQITPLFHSLLVELDSANLLSATFTTTVDGMIKQLELQSPVIELYGSVAASPRCLKCLHGIQAEVSDELFWTMQLPTYLKDANATSVIGIQNTSSKISGILCPRDGCNKGMMAPRILMAGEDETWWIQHTLGGGWGRTLKALEKSNAVILIGVTIDETVTQMLQVAPVTSPVLLIDNKSSGMCRRSPVSSLLIDEAEAVIKSGKNFRYVGLITENEFGGVDEGLRIFAQKNMSLKGFTKAVARLPHLVMAKSGYTSETVDPEFADLEDRFKLLDTSARKLSDDAKKFKDALSSLLMHQELFAGTLLEYYNFASLLMGKRSKRCKIKYKETDRVSLQAAQEFSNFAQSSRQTLIPDLETIERRLVAPAADLVGLLDNVKKVILKRSHKLLDFDRHRETVKKLKEKERTVNDEKSLGKAEVAFDQASREYNHINNILKQEIPILLQLKAPFIDPCFQTLYWYQLRVHQTLFSAYGTLIQLPAFDTSVSAAVGFESKVTAQAKLLDDITLLVKNRRSIPSNNPLSPDYVAPVSGVGGGGMSNACCDGQLNTEASLPAYISTGPPAQFNSSFRQIHSTAAPYGATPAALPYGAIGSNEKNWSNTAVFVTALYDYEAQAEGDLTFRRDDRIEVVERTSNPNDWWTGRLRGVTGIFPGNYVILNQQM</sequence>
<feature type="transmembrane region" description="Helical" evidence="9">
    <location>
        <begin position="231"/>
        <end position="249"/>
    </location>
</feature>
<dbReference type="Gene3D" id="1.25.40.20">
    <property type="entry name" value="Ankyrin repeat-containing domain"/>
    <property type="match status" value="2"/>
</dbReference>
<dbReference type="GO" id="GO:0005375">
    <property type="term" value="F:copper ion transmembrane transporter activity"/>
    <property type="evidence" value="ECO:0007669"/>
    <property type="project" value="InterPro"/>
</dbReference>
<dbReference type="InterPro" id="IPR046982">
    <property type="entry name" value="BIN3/RVS161-like"/>
</dbReference>
<accession>A0AAD5T8J6</accession>
<dbReference type="InterPro" id="IPR007274">
    <property type="entry name" value="Cop_transporter"/>
</dbReference>
<feature type="repeat" description="ANK" evidence="7">
    <location>
        <begin position="443"/>
        <end position="475"/>
    </location>
</feature>
<dbReference type="SUPFAM" id="SSF52467">
    <property type="entry name" value="DHS-like NAD/FAD-binding domain"/>
    <property type="match status" value="1"/>
</dbReference>
<dbReference type="Gene3D" id="3.30.1600.10">
    <property type="entry name" value="SIR2/SIRT2 'Small Domain"/>
    <property type="match status" value="1"/>
</dbReference>
<dbReference type="InterPro" id="IPR029035">
    <property type="entry name" value="DHS-like_NAD/FAD-binding_dom"/>
</dbReference>
<name>A0AAD5T8J6_9FUNG</name>
<dbReference type="GO" id="GO:0031097">
    <property type="term" value="C:medial cortex"/>
    <property type="evidence" value="ECO:0007669"/>
    <property type="project" value="TreeGrafter"/>
</dbReference>
<dbReference type="GO" id="GO:0097320">
    <property type="term" value="P:plasma membrane tubulation"/>
    <property type="evidence" value="ECO:0007669"/>
    <property type="project" value="TreeGrafter"/>
</dbReference>
<dbReference type="Gene3D" id="1.20.1270.60">
    <property type="entry name" value="Arfaptin homology (AH) domain/BAR domain"/>
    <property type="match status" value="1"/>
</dbReference>
<dbReference type="GO" id="GO:0051666">
    <property type="term" value="P:actin cortical patch localization"/>
    <property type="evidence" value="ECO:0007669"/>
    <property type="project" value="InterPro"/>
</dbReference>
<dbReference type="SMART" id="SM00326">
    <property type="entry name" value="SH3"/>
    <property type="match status" value="1"/>
</dbReference>
<evidence type="ECO:0000259" key="11">
    <source>
        <dbReference type="PROSITE" id="PS51021"/>
    </source>
</evidence>
<dbReference type="InterPro" id="IPR036028">
    <property type="entry name" value="SH3-like_dom_sf"/>
</dbReference>
<dbReference type="InterPro" id="IPR036770">
    <property type="entry name" value="Ankyrin_rpt-contain_sf"/>
</dbReference>
<evidence type="ECO:0000256" key="6">
    <source>
        <dbReference type="ARBA" id="ARBA00023136"/>
    </source>
</evidence>
<dbReference type="Pfam" id="PF04145">
    <property type="entry name" value="Ctr"/>
    <property type="match status" value="1"/>
</dbReference>
<evidence type="ECO:0000256" key="9">
    <source>
        <dbReference type="SAM" id="Phobius"/>
    </source>
</evidence>
<keyword evidence="3" id="KW-0808">Transferase</keyword>
<dbReference type="PANTHER" id="PTHR47174">
    <property type="entry name" value="BRIDGING INTEGRATOR 3"/>
    <property type="match status" value="1"/>
</dbReference>
<dbReference type="PROSITE" id="PS50002">
    <property type="entry name" value="SH3"/>
    <property type="match status" value="1"/>
</dbReference>
<evidence type="ECO:0008006" key="14">
    <source>
        <dbReference type="Google" id="ProtNLM"/>
    </source>
</evidence>
<dbReference type="SMART" id="SM00248">
    <property type="entry name" value="ANK"/>
    <property type="match status" value="7"/>
</dbReference>
<feature type="transmembrane region" description="Helical" evidence="9">
    <location>
        <begin position="152"/>
        <end position="172"/>
    </location>
</feature>